<keyword evidence="2" id="KW-1185">Reference proteome</keyword>
<evidence type="ECO:0000313" key="2">
    <source>
        <dbReference type="Proteomes" id="UP000768646"/>
    </source>
</evidence>
<dbReference type="Proteomes" id="UP000768646">
    <property type="component" value="Unassembled WGS sequence"/>
</dbReference>
<reference evidence="1 2" key="1">
    <citation type="journal article" date="2021" name="Commun. Biol.">
        <title>Genomic insights into the host specific adaptation of the Pneumocystis genus.</title>
        <authorList>
            <person name="Cisse O.H."/>
            <person name="Ma L."/>
            <person name="Dekker J.P."/>
            <person name="Khil P.P."/>
            <person name="Youn J.-H."/>
            <person name="Brenchley J.M."/>
            <person name="Blair R."/>
            <person name="Pahar B."/>
            <person name="Chabe M."/>
            <person name="Van Rompay K.K.A."/>
            <person name="Keesler R."/>
            <person name="Sukura A."/>
            <person name="Hirsch V."/>
            <person name="Kutty G."/>
            <person name="Liu Y."/>
            <person name="Peng L."/>
            <person name="Chen J."/>
            <person name="Song J."/>
            <person name="Weissenbacher-Lang C."/>
            <person name="Xu J."/>
            <person name="Upham N.S."/>
            <person name="Stajich J.E."/>
            <person name="Cuomo C.A."/>
            <person name="Cushion M.T."/>
            <person name="Kovacs J.A."/>
        </authorList>
    </citation>
    <scope>NUCLEOTIDE SEQUENCE [LARGE SCALE GENOMIC DNA]</scope>
    <source>
        <strain evidence="1 2">RABM</strain>
    </source>
</reference>
<comment type="caution">
    <text evidence="1">The sequence shown here is derived from an EMBL/GenBank/DDBJ whole genome shotgun (WGS) entry which is preliminary data.</text>
</comment>
<protein>
    <submittedName>
        <fullName evidence="1">Uncharacterized protein</fullName>
    </submittedName>
</protein>
<gene>
    <name evidence="1" type="ORF">PORY_002661</name>
</gene>
<name>A0ACB7C8D0_9ASCO</name>
<accession>A0ACB7C8D0</accession>
<organism evidence="1 2">
    <name type="scientific">Pneumocystis oryctolagi</name>
    <dbReference type="NCBI Taxonomy" id="42067"/>
    <lineage>
        <taxon>Eukaryota</taxon>
        <taxon>Fungi</taxon>
        <taxon>Dikarya</taxon>
        <taxon>Ascomycota</taxon>
        <taxon>Taphrinomycotina</taxon>
        <taxon>Pneumocystomycetes</taxon>
        <taxon>Pneumocystaceae</taxon>
        <taxon>Pneumocystis</taxon>
    </lineage>
</organism>
<evidence type="ECO:0000313" key="1">
    <source>
        <dbReference type="EMBL" id="KAG4303917.1"/>
    </source>
</evidence>
<dbReference type="EMBL" id="JABTEG010000014">
    <property type="protein sequence ID" value="KAG4303917.1"/>
    <property type="molecule type" value="Genomic_DNA"/>
</dbReference>
<proteinExistence type="predicted"/>
<sequence length="131" mass="15250">MAKSIRSHKKKRFRSLKRKNVFEPLYSARVERLSSRLKNLSSKDIDDSDEMTIDNDQKVNTNNHVEDTTDMNMDLIPTLLDNTGSNDINIHAKSSYTSLKKKILRKNKLHTKKRSFGTVFSKLPKKKKSKR</sequence>